<evidence type="ECO:0000313" key="4">
    <source>
        <dbReference type="Proteomes" id="UP000285970"/>
    </source>
</evidence>
<proteinExistence type="predicted"/>
<name>A0A3S3LUN3_9MICO</name>
<feature type="domain" description="HNH nuclease" evidence="2">
    <location>
        <begin position="363"/>
        <end position="415"/>
    </location>
</feature>
<gene>
    <name evidence="3" type="ORF">D8Y23_10925</name>
</gene>
<evidence type="ECO:0000259" key="2">
    <source>
        <dbReference type="SMART" id="SM00507"/>
    </source>
</evidence>
<organism evidence="3 4">
    <name type="scientific">Microbacterium enclense</name>
    <dbReference type="NCBI Taxonomy" id="993073"/>
    <lineage>
        <taxon>Bacteria</taxon>
        <taxon>Bacillati</taxon>
        <taxon>Actinomycetota</taxon>
        <taxon>Actinomycetes</taxon>
        <taxon>Micrococcales</taxon>
        <taxon>Microbacteriaceae</taxon>
        <taxon>Microbacterium</taxon>
    </lineage>
</organism>
<dbReference type="SMART" id="SM00507">
    <property type="entry name" value="HNHc"/>
    <property type="match status" value="1"/>
</dbReference>
<evidence type="ECO:0000256" key="1">
    <source>
        <dbReference type="SAM" id="MobiDB-lite"/>
    </source>
</evidence>
<dbReference type="InterPro" id="IPR003870">
    <property type="entry name" value="DUF222"/>
</dbReference>
<dbReference type="InterPro" id="IPR003615">
    <property type="entry name" value="HNH_nuc"/>
</dbReference>
<dbReference type="Proteomes" id="UP000285970">
    <property type="component" value="Unassembled WGS sequence"/>
</dbReference>
<accession>A0A3S3LUN3</accession>
<keyword evidence="3" id="KW-0540">Nuclease</keyword>
<dbReference type="GO" id="GO:0004519">
    <property type="term" value="F:endonuclease activity"/>
    <property type="evidence" value="ECO:0007669"/>
    <property type="project" value="UniProtKB-KW"/>
</dbReference>
<reference evidence="3 4" key="1">
    <citation type="journal article" date="2018" name="Front. Microbiol.">
        <title>Novel Insights Into Bacterial Dimethylsulfoniopropionate Catabolism in the East China Sea.</title>
        <authorList>
            <person name="Liu J."/>
            <person name="Liu J."/>
            <person name="Zhang S.H."/>
            <person name="Liang J."/>
            <person name="Lin H."/>
            <person name="Song D."/>
            <person name="Yang G.P."/>
            <person name="Todd J.D."/>
            <person name="Zhang X.H."/>
        </authorList>
    </citation>
    <scope>NUCLEOTIDE SEQUENCE [LARGE SCALE GENOMIC DNA]</scope>
    <source>
        <strain evidence="3 4">ZYFD042</strain>
    </source>
</reference>
<dbReference type="CDD" id="cd00085">
    <property type="entry name" value="HNHc"/>
    <property type="match status" value="1"/>
</dbReference>
<keyword evidence="3" id="KW-0378">Hydrolase</keyword>
<dbReference type="AlphaFoldDB" id="A0A3S3LUN3"/>
<feature type="region of interest" description="Disordered" evidence="1">
    <location>
        <begin position="223"/>
        <end position="255"/>
    </location>
</feature>
<dbReference type="Gene3D" id="1.10.30.50">
    <property type="match status" value="1"/>
</dbReference>
<protein>
    <submittedName>
        <fullName evidence="3">HNH endonuclease</fullName>
    </submittedName>
</protein>
<dbReference type="OrthoDB" id="3261064at2"/>
<feature type="compositionally biased region" description="Basic and acidic residues" evidence="1">
    <location>
        <begin position="232"/>
        <end position="246"/>
    </location>
</feature>
<keyword evidence="3" id="KW-0255">Endonuclease</keyword>
<comment type="caution">
    <text evidence="3">The sequence shown here is derived from an EMBL/GenBank/DDBJ whole genome shotgun (WGS) entry which is preliminary data.</text>
</comment>
<dbReference type="EMBL" id="RBZY01000037">
    <property type="protein sequence ID" value="RWR17753.1"/>
    <property type="molecule type" value="Genomic_DNA"/>
</dbReference>
<dbReference type="RefSeq" id="WP_128218171.1">
    <property type="nucleotide sequence ID" value="NZ_RBZY01000037.1"/>
</dbReference>
<sequence>MTFETPRTPPDDGASALSSVLAAVRGVDAEVASAEARRVRALARAGHLALDASAGLRASAKAAEMALREVASEIAAASNLSDRSVQAQIGQAMTLADDFPTTLDAWEAGVLSRAHVRVIVDAGLPLPLERRHEFDVLAVATADGLSPGRVKTRLAALAESLQPTTLTERHRRGRDTRCVRVVAGEDGMSDLIATLPTLLAVGIYDRLVQQSAAIIDMRRDAARGDAPAGARTDGRAGSNERGERAETMTAPTPDTRTADQVRADILADLLLTAAPDADPTRGDDGPGTLGAIRARVQVVVPALTMLRPGAENLDPADLVGHGPIDAATARALAETTTVPWDRVITHPVTGEVLRTDTYHRTAAIDRHLRARDRHCRWPGCTAPATRCEVDHTHDWALGGTTEVNNLGHLCQRHHTQKQFTRWKVRQLPGGILEWTSPTGRIYTDEPLPYSAAVRFLPDDPASAPPPPPAEEHEPTPF</sequence>
<feature type="region of interest" description="Disordered" evidence="1">
    <location>
        <begin position="456"/>
        <end position="477"/>
    </location>
</feature>
<dbReference type="Pfam" id="PF02720">
    <property type="entry name" value="DUF222"/>
    <property type="match status" value="1"/>
</dbReference>
<evidence type="ECO:0000313" key="3">
    <source>
        <dbReference type="EMBL" id="RWR17753.1"/>
    </source>
</evidence>